<dbReference type="InterPro" id="IPR018035">
    <property type="entry name" value="Flagellar_FliH/T3SS_HrpE"/>
</dbReference>
<protein>
    <recommendedName>
        <fullName evidence="4">Flagellar assembly protein FliH</fullName>
    </recommendedName>
</protein>
<dbReference type="AlphaFoldDB" id="A0A0K6HCD7"/>
<keyword evidence="12" id="KW-0282">Flagellum</keyword>
<keyword evidence="6" id="KW-0963">Cytoplasm</keyword>
<dbReference type="GO" id="GO:0005829">
    <property type="term" value="C:cytosol"/>
    <property type="evidence" value="ECO:0007669"/>
    <property type="project" value="TreeGrafter"/>
</dbReference>
<dbReference type="PANTHER" id="PTHR34982:SF1">
    <property type="entry name" value="FLAGELLAR ASSEMBLY PROTEIN FLIH"/>
    <property type="match status" value="1"/>
</dbReference>
<keyword evidence="7" id="KW-1005">Bacterial flagellum biogenesis</keyword>
<keyword evidence="9" id="KW-1006">Bacterial flagellum protein export</keyword>
<dbReference type="GO" id="GO:0015031">
    <property type="term" value="P:protein transport"/>
    <property type="evidence" value="ECO:0007669"/>
    <property type="project" value="UniProtKB-KW"/>
</dbReference>
<evidence type="ECO:0000256" key="1">
    <source>
        <dbReference type="ARBA" id="ARBA00003041"/>
    </source>
</evidence>
<feature type="region of interest" description="Disordered" evidence="10">
    <location>
        <begin position="1"/>
        <end position="52"/>
    </location>
</feature>
<evidence type="ECO:0000256" key="5">
    <source>
        <dbReference type="ARBA" id="ARBA00022448"/>
    </source>
</evidence>
<dbReference type="GO" id="GO:0009288">
    <property type="term" value="C:bacterial-type flagellum"/>
    <property type="evidence" value="ECO:0007669"/>
    <property type="project" value="InterPro"/>
</dbReference>
<dbReference type="NCBIfam" id="NF004270">
    <property type="entry name" value="PRK05687.2-1"/>
    <property type="match status" value="1"/>
</dbReference>
<accession>A0A0K6HCD7</accession>
<dbReference type="InterPro" id="IPR051472">
    <property type="entry name" value="T3SS_Stator/FliH"/>
</dbReference>
<keyword evidence="12" id="KW-0969">Cilium</keyword>
<evidence type="ECO:0000256" key="4">
    <source>
        <dbReference type="ARBA" id="ARBA00016507"/>
    </source>
</evidence>
<evidence type="ECO:0000256" key="6">
    <source>
        <dbReference type="ARBA" id="ARBA00022490"/>
    </source>
</evidence>
<dbReference type="InterPro" id="IPR000563">
    <property type="entry name" value="Flag_FliH"/>
</dbReference>
<dbReference type="GO" id="GO:0003774">
    <property type="term" value="F:cytoskeletal motor activity"/>
    <property type="evidence" value="ECO:0007669"/>
    <property type="project" value="InterPro"/>
</dbReference>
<evidence type="ECO:0000256" key="10">
    <source>
        <dbReference type="SAM" id="MobiDB-lite"/>
    </source>
</evidence>
<dbReference type="GO" id="GO:0071973">
    <property type="term" value="P:bacterial-type flagellum-dependent cell motility"/>
    <property type="evidence" value="ECO:0007669"/>
    <property type="project" value="InterPro"/>
</dbReference>
<keyword evidence="12" id="KW-0966">Cell projection</keyword>
<dbReference type="SUPFAM" id="SSF160527">
    <property type="entry name" value="V-type ATPase subunit E-like"/>
    <property type="match status" value="1"/>
</dbReference>
<dbReference type="Proteomes" id="UP000182598">
    <property type="component" value="Unassembled WGS sequence"/>
</dbReference>
<dbReference type="OrthoDB" id="6415116at2"/>
<evidence type="ECO:0000256" key="8">
    <source>
        <dbReference type="ARBA" id="ARBA00022927"/>
    </source>
</evidence>
<dbReference type="GO" id="GO:0044781">
    <property type="term" value="P:bacterial-type flagellum organization"/>
    <property type="evidence" value="ECO:0007669"/>
    <property type="project" value="UniProtKB-KW"/>
</dbReference>
<keyword evidence="5" id="KW-0813">Transport</keyword>
<comment type="similarity">
    <text evidence="3">Belongs to the FliH family.</text>
</comment>
<dbReference type="RefSeq" id="WP_072243452.1">
    <property type="nucleotide sequence ID" value="NZ_CYHB01000011.1"/>
</dbReference>
<evidence type="ECO:0000256" key="3">
    <source>
        <dbReference type="ARBA" id="ARBA00006602"/>
    </source>
</evidence>
<gene>
    <name evidence="12" type="ORF">Ga0061064_2248</name>
</gene>
<dbReference type="PANTHER" id="PTHR34982">
    <property type="entry name" value="YOP PROTEINS TRANSLOCATION PROTEIN L"/>
    <property type="match status" value="1"/>
</dbReference>
<dbReference type="EMBL" id="CYHB01000011">
    <property type="protein sequence ID" value="CUA88552.1"/>
    <property type="molecule type" value="Genomic_DNA"/>
</dbReference>
<evidence type="ECO:0000313" key="12">
    <source>
        <dbReference type="EMBL" id="CUA88552.1"/>
    </source>
</evidence>
<feature type="compositionally biased region" description="Low complexity" evidence="10">
    <location>
        <begin position="29"/>
        <end position="41"/>
    </location>
</feature>
<dbReference type="Pfam" id="PF02108">
    <property type="entry name" value="FliH"/>
    <property type="match status" value="1"/>
</dbReference>
<evidence type="ECO:0000256" key="9">
    <source>
        <dbReference type="ARBA" id="ARBA00023225"/>
    </source>
</evidence>
<sequence length="228" mass="25502">MMPSSNTNNQWRSWNMEPLAAKQKRDAKQQAQAEQAQFDQQSELRKLREEARQQAYEEGLKAGREAGYQAGHEEGLKAGREEGLAHYNEQLNTALAPLSALIKEADAAVQGMDAHLSESLLQLALTVGRQLAGEALDANPEQVLELIRAILHEDPMLTDKPVLLLNPDDLALVKQHLEQEIAVVGWKLRADERLERGGCRLISANGELDATIETRWQRIVHQLRGRHG</sequence>
<evidence type="ECO:0000256" key="2">
    <source>
        <dbReference type="ARBA" id="ARBA00004496"/>
    </source>
</evidence>
<comment type="function">
    <text evidence="1">Needed for flagellar regrowth and assembly.</text>
</comment>
<proteinExistence type="inferred from homology"/>
<organism evidence="12 13">
    <name type="scientific">Pseudidiomarina woesei</name>
    <dbReference type="NCBI Taxonomy" id="1381080"/>
    <lineage>
        <taxon>Bacteria</taxon>
        <taxon>Pseudomonadati</taxon>
        <taxon>Pseudomonadota</taxon>
        <taxon>Gammaproteobacteria</taxon>
        <taxon>Alteromonadales</taxon>
        <taxon>Idiomarinaceae</taxon>
        <taxon>Pseudidiomarina</taxon>
    </lineage>
</organism>
<evidence type="ECO:0000313" key="13">
    <source>
        <dbReference type="Proteomes" id="UP000182598"/>
    </source>
</evidence>
<comment type="subcellular location">
    <subcellularLocation>
        <location evidence="2">Cytoplasm</location>
    </subcellularLocation>
</comment>
<feature type="domain" description="Flagellar assembly protein FliH/Type III secretion system HrpE" evidence="11">
    <location>
        <begin position="95"/>
        <end position="219"/>
    </location>
</feature>
<reference evidence="13" key="1">
    <citation type="submission" date="2015-08" db="EMBL/GenBank/DDBJ databases">
        <authorList>
            <person name="Varghese N."/>
        </authorList>
    </citation>
    <scope>NUCLEOTIDE SEQUENCE [LARGE SCALE GENOMIC DNA]</scope>
    <source>
        <strain evidence="13">DSM 27808</strain>
    </source>
</reference>
<feature type="compositionally biased region" description="Polar residues" evidence="10">
    <location>
        <begin position="1"/>
        <end position="13"/>
    </location>
</feature>
<feature type="compositionally biased region" description="Basic and acidic residues" evidence="10">
    <location>
        <begin position="42"/>
        <end position="52"/>
    </location>
</feature>
<evidence type="ECO:0000256" key="7">
    <source>
        <dbReference type="ARBA" id="ARBA00022795"/>
    </source>
</evidence>
<evidence type="ECO:0000259" key="11">
    <source>
        <dbReference type="Pfam" id="PF02108"/>
    </source>
</evidence>
<keyword evidence="8" id="KW-0653">Protein transport</keyword>
<dbReference type="PRINTS" id="PR01003">
    <property type="entry name" value="FLGFLIH"/>
</dbReference>
<keyword evidence="13" id="KW-1185">Reference proteome</keyword>
<name>A0A0K6HCD7_9GAMM</name>